<accession>A0A1N6IAT0</accession>
<evidence type="ECO:0000256" key="1">
    <source>
        <dbReference type="SAM" id="MobiDB-lite"/>
    </source>
</evidence>
<dbReference type="AlphaFoldDB" id="A0A1N6IAT0"/>
<dbReference type="STRING" id="232089.SAMN05443544_3841"/>
<name>A0A1N6IAT0_9MICO</name>
<feature type="region of interest" description="Disordered" evidence="1">
    <location>
        <begin position="1"/>
        <end position="25"/>
    </location>
</feature>
<keyword evidence="2" id="KW-0812">Transmembrane</keyword>
<dbReference type="GO" id="GO:0008933">
    <property type="term" value="F:peptidoglycan lytic transglycosylase activity"/>
    <property type="evidence" value="ECO:0007669"/>
    <property type="project" value="TreeGrafter"/>
</dbReference>
<dbReference type="EMBL" id="FSRJ01000006">
    <property type="protein sequence ID" value="SIO29100.1"/>
    <property type="molecule type" value="Genomic_DNA"/>
</dbReference>
<organism evidence="4 5">
    <name type="scientific">Agromyces cerinus subsp. cerinus</name>
    <dbReference type="NCBI Taxonomy" id="232089"/>
    <lineage>
        <taxon>Bacteria</taxon>
        <taxon>Bacillati</taxon>
        <taxon>Actinomycetota</taxon>
        <taxon>Actinomycetes</taxon>
        <taxon>Micrococcales</taxon>
        <taxon>Microbacteriaceae</taxon>
        <taxon>Agromyces</taxon>
    </lineage>
</organism>
<reference evidence="5" key="1">
    <citation type="submission" date="2016-11" db="EMBL/GenBank/DDBJ databases">
        <authorList>
            <person name="Varghese N."/>
            <person name="Submissions S."/>
        </authorList>
    </citation>
    <scope>NUCLEOTIDE SEQUENCE [LARGE SCALE GENOMIC DNA]</scope>
    <source>
        <strain evidence="5">DSM 8595</strain>
    </source>
</reference>
<dbReference type="Gene3D" id="1.10.530.10">
    <property type="match status" value="1"/>
</dbReference>
<dbReference type="OrthoDB" id="9796191at2"/>
<evidence type="ECO:0000313" key="5">
    <source>
        <dbReference type="Proteomes" id="UP000184699"/>
    </source>
</evidence>
<dbReference type="InterPro" id="IPR043426">
    <property type="entry name" value="MltB-like"/>
</dbReference>
<dbReference type="InterPro" id="IPR031304">
    <property type="entry name" value="SLT_2"/>
</dbReference>
<dbReference type="PANTHER" id="PTHR30163:SF8">
    <property type="entry name" value="LYTIC MUREIN TRANSGLYCOSYLASE"/>
    <property type="match status" value="1"/>
</dbReference>
<dbReference type="Proteomes" id="UP000184699">
    <property type="component" value="Unassembled WGS sequence"/>
</dbReference>
<dbReference type="CDD" id="cd13399">
    <property type="entry name" value="Slt35-like"/>
    <property type="match status" value="1"/>
</dbReference>
<keyword evidence="2" id="KW-1133">Transmembrane helix</keyword>
<feature type="region of interest" description="Disordered" evidence="1">
    <location>
        <begin position="76"/>
        <end position="112"/>
    </location>
</feature>
<evidence type="ECO:0000313" key="4">
    <source>
        <dbReference type="EMBL" id="SIO29100.1"/>
    </source>
</evidence>
<protein>
    <submittedName>
        <fullName evidence="4">Transglycosylase SLT domain-containing protein</fullName>
    </submittedName>
</protein>
<dbReference type="InterPro" id="IPR023346">
    <property type="entry name" value="Lysozyme-like_dom_sf"/>
</dbReference>
<dbReference type="GO" id="GO:0009253">
    <property type="term" value="P:peptidoglycan catabolic process"/>
    <property type="evidence" value="ECO:0007669"/>
    <property type="project" value="TreeGrafter"/>
</dbReference>
<feature type="compositionally biased region" description="Acidic residues" evidence="1">
    <location>
        <begin position="1"/>
        <end position="12"/>
    </location>
</feature>
<feature type="domain" description="Transglycosylase SLT" evidence="3">
    <location>
        <begin position="215"/>
        <end position="274"/>
    </location>
</feature>
<feature type="transmembrane region" description="Helical" evidence="2">
    <location>
        <begin position="31"/>
        <end position="52"/>
    </location>
</feature>
<evidence type="ECO:0000259" key="3">
    <source>
        <dbReference type="Pfam" id="PF13406"/>
    </source>
</evidence>
<dbReference type="SUPFAM" id="SSF53955">
    <property type="entry name" value="Lysozyme-like"/>
    <property type="match status" value="1"/>
</dbReference>
<sequence>MSWHDDFDDDEFAERRQSRAPGSKWRPVRRVAAIVGVVVGAVALVVGAVFAVNVIGIATNPGGFAAPDAYGPGVAMPQMTTPPTADPGEQLATGDTDPAEEPTGLSGSKLAPMPSVDPEWLASVSDATGIPKRALSAYALAHVMIAEEDAECGLDWATIAAIGAVESDHGRHGDSKLDSNGNAQPPIIGPALDGGADVAKIDDTDDGEFDGDTKWDRAVGPMQFIPSTWQKWGSDGDGDGVADPNQIDDAALSTARYLCESGEMTNSEGWRAAVFSYNHDNDYVDKIATVALEFADSID</sequence>
<evidence type="ECO:0000256" key="2">
    <source>
        <dbReference type="SAM" id="Phobius"/>
    </source>
</evidence>
<gene>
    <name evidence="4" type="ORF">SAMN05443544_3841</name>
</gene>
<keyword evidence="5" id="KW-1185">Reference proteome</keyword>
<dbReference type="Pfam" id="PF13406">
    <property type="entry name" value="SLT_2"/>
    <property type="match status" value="1"/>
</dbReference>
<proteinExistence type="predicted"/>
<dbReference type="PANTHER" id="PTHR30163">
    <property type="entry name" value="MEMBRANE-BOUND LYTIC MUREIN TRANSGLYCOSYLASE B"/>
    <property type="match status" value="1"/>
</dbReference>
<keyword evidence="2" id="KW-0472">Membrane</keyword>